<dbReference type="AlphaFoldDB" id="A0A1V1NWJ1"/>
<proteinExistence type="predicted"/>
<evidence type="ECO:0000313" key="1">
    <source>
        <dbReference type="EMBL" id="ETR66950.1"/>
    </source>
</evidence>
<organism evidence="1 2">
    <name type="scientific">Candidatus Magnetoglobus multicellularis str. Araruama</name>
    <dbReference type="NCBI Taxonomy" id="890399"/>
    <lineage>
        <taxon>Bacteria</taxon>
        <taxon>Pseudomonadati</taxon>
        <taxon>Thermodesulfobacteriota</taxon>
        <taxon>Desulfobacteria</taxon>
        <taxon>Desulfobacterales</taxon>
        <taxon>Desulfobacteraceae</taxon>
        <taxon>Candidatus Magnetoglobus</taxon>
    </lineage>
</organism>
<comment type="caution">
    <text evidence="1">The sequence shown here is derived from an EMBL/GenBank/DDBJ whole genome shotgun (WGS) entry which is preliminary data.</text>
</comment>
<reference evidence="2" key="1">
    <citation type="submission" date="2012-11" db="EMBL/GenBank/DDBJ databases">
        <authorList>
            <person name="Lucero-Rivera Y.E."/>
            <person name="Tovar-Ramirez D."/>
        </authorList>
    </citation>
    <scope>NUCLEOTIDE SEQUENCE [LARGE SCALE GENOMIC DNA]</scope>
    <source>
        <strain evidence="2">Araruama</strain>
    </source>
</reference>
<dbReference type="Proteomes" id="UP000189670">
    <property type="component" value="Unassembled WGS sequence"/>
</dbReference>
<sequence>MQEPYHINVSLKEYYDLFQEGKWKKSDFSDKCLLCGGSDCATYHGTYARITVCPETEQIWLDFPIMRYLCHNKGDKKNVITKHFHYYLQN</sequence>
<gene>
    <name evidence="1" type="ORF">OMM_12148</name>
</gene>
<accession>A0A1V1NWJ1</accession>
<evidence type="ECO:0000313" key="2">
    <source>
        <dbReference type="Proteomes" id="UP000189670"/>
    </source>
</evidence>
<name>A0A1V1NWJ1_9BACT</name>
<dbReference type="EMBL" id="ATBP01001646">
    <property type="protein sequence ID" value="ETR66950.1"/>
    <property type="molecule type" value="Genomic_DNA"/>
</dbReference>
<protein>
    <submittedName>
        <fullName evidence="1">Uncharacterized protein</fullName>
    </submittedName>
</protein>